<dbReference type="CDD" id="cd00085">
    <property type="entry name" value="HNHc"/>
    <property type="match status" value="1"/>
</dbReference>
<dbReference type="GO" id="GO:0004519">
    <property type="term" value="F:endonuclease activity"/>
    <property type="evidence" value="ECO:0007669"/>
    <property type="project" value="UniProtKB-KW"/>
</dbReference>
<dbReference type="EMBL" id="AMEZ01000092">
    <property type="protein sequence ID" value="EKY23900.1"/>
    <property type="molecule type" value="Genomic_DNA"/>
</dbReference>
<keyword evidence="2" id="KW-0255">Endonuclease</keyword>
<proteinExistence type="predicted"/>
<feature type="domain" description="HNH nuclease" evidence="1">
    <location>
        <begin position="55"/>
        <end position="103"/>
    </location>
</feature>
<keyword evidence="2" id="KW-0378">Hydrolase</keyword>
<dbReference type="eggNOG" id="ENOG5033AUY">
    <property type="taxonomic scope" value="Bacteria"/>
</dbReference>
<evidence type="ECO:0000313" key="2">
    <source>
        <dbReference type="EMBL" id="EKY23900.1"/>
    </source>
</evidence>
<evidence type="ECO:0000313" key="3">
    <source>
        <dbReference type="Proteomes" id="UP000010420"/>
    </source>
</evidence>
<dbReference type="PATRIC" id="fig|545697.3.peg.2811"/>
<gene>
    <name evidence="2" type="ORF">HMPREF0216_02860</name>
</gene>
<dbReference type="InterPro" id="IPR044925">
    <property type="entry name" value="His-Me_finger_sf"/>
</dbReference>
<dbReference type="Proteomes" id="UP000010420">
    <property type="component" value="Unassembled WGS sequence"/>
</dbReference>
<dbReference type="InterPro" id="IPR010902">
    <property type="entry name" value="NUMOD4"/>
</dbReference>
<name>L1Q871_9CLOT</name>
<keyword evidence="3" id="KW-1185">Reference proteome</keyword>
<dbReference type="SUPFAM" id="SSF54060">
    <property type="entry name" value="His-Me finger endonucleases"/>
    <property type="match status" value="1"/>
</dbReference>
<sequence length="191" mass="22268">MVGGVNMVWKKIKRNENYSINELGEVRNDLTGKIKKPTINKSNGYLCVDLYMNNKRTKECIHRLVAEAFIPNLENKLTVDHIDGDRINNSIENLRWATYSENNSRFNTKGVRSQKVKVTHYIEKRKKRGGGHEEWLDIDNVMYFDRISDVAEYFNLTISNISLLLKEGNIGRRGKTRGYKFEYLDGKRATF</sequence>
<dbReference type="Gene3D" id="3.90.75.20">
    <property type="match status" value="1"/>
</dbReference>
<protein>
    <submittedName>
        <fullName evidence="2">HNH endonuclease domain protein</fullName>
    </submittedName>
</protein>
<dbReference type="InterPro" id="IPR003615">
    <property type="entry name" value="HNH_nuc"/>
</dbReference>
<dbReference type="AlphaFoldDB" id="L1Q871"/>
<organism evidence="2 3">
    <name type="scientific">Clostridium celatum DSM 1785</name>
    <dbReference type="NCBI Taxonomy" id="545697"/>
    <lineage>
        <taxon>Bacteria</taxon>
        <taxon>Bacillati</taxon>
        <taxon>Bacillota</taxon>
        <taxon>Clostridia</taxon>
        <taxon>Eubacteriales</taxon>
        <taxon>Clostridiaceae</taxon>
        <taxon>Clostridium</taxon>
    </lineage>
</organism>
<evidence type="ECO:0000259" key="1">
    <source>
        <dbReference type="SMART" id="SM00507"/>
    </source>
</evidence>
<dbReference type="GO" id="GO:0016788">
    <property type="term" value="F:hydrolase activity, acting on ester bonds"/>
    <property type="evidence" value="ECO:0007669"/>
    <property type="project" value="InterPro"/>
</dbReference>
<dbReference type="STRING" id="545697.HMPREF0216_02860"/>
<dbReference type="HOGENOM" id="CLU_099810_0_1_9"/>
<accession>L1Q871</accession>
<dbReference type="Pfam" id="PF13392">
    <property type="entry name" value="HNH_3"/>
    <property type="match status" value="1"/>
</dbReference>
<keyword evidence="2" id="KW-0540">Nuclease</keyword>
<dbReference type="SMART" id="SM00507">
    <property type="entry name" value="HNHc"/>
    <property type="match status" value="1"/>
</dbReference>
<reference evidence="2 3" key="1">
    <citation type="submission" date="2012-05" db="EMBL/GenBank/DDBJ databases">
        <authorList>
            <person name="Weinstock G."/>
            <person name="Sodergren E."/>
            <person name="Lobos E.A."/>
            <person name="Fulton L."/>
            <person name="Fulton R."/>
            <person name="Courtney L."/>
            <person name="Fronick C."/>
            <person name="O'Laughlin M."/>
            <person name="Godfrey J."/>
            <person name="Wilson R.M."/>
            <person name="Miner T."/>
            <person name="Farmer C."/>
            <person name="Delehaunty K."/>
            <person name="Cordes M."/>
            <person name="Minx P."/>
            <person name="Tomlinson C."/>
            <person name="Chen J."/>
            <person name="Wollam A."/>
            <person name="Pepin K.H."/>
            <person name="Bhonagiri V."/>
            <person name="Zhang X."/>
            <person name="Suruliraj S."/>
            <person name="Warren W."/>
            <person name="Mitreva M."/>
            <person name="Mardis E.R."/>
            <person name="Wilson R.K."/>
        </authorList>
    </citation>
    <scope>NUCLEOTIDE SEQUENCE [LARGE SCALE GENOMIC DNA]</scope>
    <source>
        <strain evidence="2 3">DSM 1785</strain>
    </source>
</reference>
<dbReference type="Pfam" id="PF07463">
    <property type="entry name" value="NUMOD4"/>
    <property type="match status" value="1"/>
</dbReference>
<comment type="caution">
    <text evidence="2">The sequence shown here is derived from an EMBL/GenBank/DDBJ whole genome shotgun (WGS) entry which is preliminary data.</text>
</comment>